<organism evidence="1">
    <name type="scientific">Harvfovirus sp</name>
    <dbReference type="NCBI Taxonomy" id="2487768"/>
    <lineage>
        <taxon>Viruses</taxon>
        <taxon>Varidnaviria</taxon>
        <taxon>Bamfordvirae</taxon>
        <taxon>Nucleocytoviricota</taxon>
        <taxon>Megaviricetes</taxon>
        <taxon>Imitervirales</taxon>
        <taxon>Mimiviridae</taxon>
        <taxon>Klosneuvirinae</taxon>
    </lineage>
</organism>
<evidence type="ECO:0000313" key="1">
    <source>
        <dbReference type="EMBL" id="AYV81720.1"/>
    </source>
</evidence>
<dbReference type="EMBL" id="MK072297">
    <property type="protein sequence ID" value="AYV81720.1"/>
    <property type="molecule type" value="Genomic_DNA"/>
</dbReference>
<accession>A0A3G5A3H2</accession>
<gene>
    <name evidence="1" type="ORF">Harvfovirus55_9</name>
</gene>
<name>A0A3G5A3H2_9VIRU</name>
<reference evidence="1" key="1">
    <citation type="submission" date="2018-10" db="EMBL/GenBank/DDBJ databases">
        <title>Hidden diversity of soil giant viruses.</title>
        <authorList>
            <person name="Schulz F."/>
            <person name="Alteio L."/>
            <person name="Goudeau D."/>
            <person name="Ryan E.M."/>
            <person name="Malmstrom R.R."/>
            <person name="Blanchard J."/>
            <person name="Woyke T."/>
        </authorList>
    </citation>
    <scope>NUCLEOTIDE SEQUENCE</scope>
    <source>
        <strain evidence="1">HAV1</strain>
    </source>
</reference>
<protein>
    <submittedName>
        <fullName evidence="1">Uncharacterized protein</fullName>
    </submittedName>
</protein>
<proteinExistence type="predicted"/>
<sequence>MSFEKFPAVERLNNELVKDYLLVCVNKMDRDFYKVVAFSEFDFGKINREGGHDWSAMYFQFTIAHALGYATDKTSSDNIICLTKFKFRDTTEIKIHEFNDAIFGSDCVTGEEKAKKIKNMLNIKLEEKLMKAINGAVILYDNVSELELIISHDMVNENNLLVQNLVQFKIKDHMLTHWRRYGNTEWIQLSPSEMLNPRSLDIKQE</sequence>